<dbReference type="Gene3D" id="1.25.40.10">
    <property type="entry name" value="Tetratricopeptide repeat domain"/>
    <property type="match status" value="2"/>
</dbReference>
<proteinExistence type="inferred from homology"/>
<dbReference type="Gene3D" id="3.40.50.2000">
    <property type="entry name" value="Glycogen Phosphorylase B"/>
    <property type="match status" value="1"/>
</dbReference>
<dbReference type="SMART" id="SM00671">
    <property type="entry name" value="SEL1"/>
    <property type="match status" value="5"/>
</dbReference>
<evidence type="ECO:0000256" key="12">
    <source>
        <dbReference type="PROSITE-ProRule" id="PRU00339"/>
    </source>
</evidence>
<evidence type="ECO:0000256" key="8">
    <source>
        <dbReference type="ARBA" id="ARBA00022737"/>
    </source>
</evidence>
<dbReference type="Pfam" id="PF13414">
    <property type="entry name" value="TPR_11"/>
    <property type="match status" value="1"/>
</dbReference>
<keyword evidence="9 12" id="KW-0802">TPR repeat</keyword>
<dbReference type="GO" id="GO:0005634">
    <property type="term" value="C:nucleus"/>
    <property type="evidence" value="ECO:0007669"/>
    <property type="project" value="UniProtKB-SubCell"/>
</dbReference>
<dbReference type="PANTHER" id="PTHR44835:SF1">
    <property type="entry name" value="PROTEIN O-GLCNAC TRANSFERASE"/>
    <property type="match status" value="1"/>
</dbReference>
<feature type="repeat" description="TPR" evidence="12">
    <location>
        <begin position="274"/>
        <end position="307"/>
    </location>
</feature>
<evidence type="ECO:0000256" key="7">
    <source>
        <dbReference type="ARBA" id="ARBA00022679"/>
    </source>
</evidence>
<comment type="similarity">
    <text evidence="3">Belongs to the glycosyltransferase 41 family. O-GlcNAc transferase subfamily.</text>
</comment>
<dbReference type="EC" id="2.4.1.255" evidence="4"/>
<dbReference type="InterPro" id="IPR051939">
    <property type="entry name" value="Glycosyltr_41/O-GlcNAc_trsf"/>
</dbReference>
<keyword evidence="10" id="KW-0939">Gibberellin signaling pathway</keyword>
<feature type="repeat" description="TPR" evidence="12">
    <location>
        <begin position="64"/>
        <end position="97"/>
    </location>
</feature>
<dbReference type="Gene3D" id="3.40.50.11380">
    <property type="match status" value="1"/>
</dbReference>
<dbReference type="EMBL" id="HBNR01008005">
    <property type="protein sequence ID" value="CAE4565640.1"/>
    <property type="molecule type" value="Transcribed_RNA"/>
</dbReference>
<feature type="repeat" description="TPR" evidence="12">
    <location>
        <begin position="172"/>
        <end position="205"/>
    </location>
</feature>
<comment type="pathway">
    <text evidence="2">Protein modification; protein glycosylation.</text>
</comment>
<evidence type="ECO:0000256" key="13">
    <source>
        <dbReference type="SAM" id="MobiDB-lite"/>
    </source>
</evidence>
<evidence type="ECO:0000256" key="6">
    <source>
        <dbReference type="ARBA" id="ARBA00022676"/>
    </source>
</evidence>
<evidence type="ECO:0000256" key="5">
    <source>
        <dbReference type="ARBA" id="ARBA00019143"/>
    </source>
</evidence>
<evidence type="ECO:0000256" key="3">
    <source>
        <dbReference type="ARBA" id="ARBA00005386"/>
    </source>
</evidence>
<dbReference type="UniPathway" id="UPA00378"/>
<dbReference type="AlphaFoldDB" id="A0A7S4PYH9"/>
<sequence length="836" mass="91547">MPAATHYVAGLAAGALPVAPHDPVTGMPSAAALAELGSRLKAAGDWRGAAERYYEALRLDPTLLVAELNLGALFLASGDLQHALEHTERAYTLDPRSVDAMNNMGAICQAQANFETAAQWYRAALRLSPSCEATLSGLAMALVSRGLQIKSQDPKGAIKCYQEALVHSPMNANAYYNLGVSYAERHKYDKALINYSLTVHFDPRCAEAYNNMGVIYKEQENLDKALKCYHMAIQCNPRFAQTLNNLGVAYTTTGRLQEALEYLSRAVAVAPTYAEAYNNLGWLFWDHGDLAQALRMYERCIELSPTSKNPSQNRLLALNYLHGVSSERVFAAHRAWGERFCRELGHPFTDWLSARQMKRPLRVGYISPDFFTHSVSFFCHCLFEHRNSELFDIYLYSNTAREDEKTELFKNMVPPDRWKKVLGRPAQEVANLIREDSIDILIELAGHTANNRLDVVALKPAPVQFTYIGYNNTTGLGAVDYRVTDAVVDPPDSQQPFSEELVRLPGCFLCYTPPARIPDVEPLPALRTGYITFGSFSCLAKVSAPCVALWARVLREVPGSRLLVKNKGFYSADVQATFIEHFKRHGIAEDRLKLMALAPTSFDHLKIYNEVYSLSRQDIARTLKTAELPRGRHCPGHLPVFEHDDVVRDAVDGSAGGLPRRQHAWLAGWDDAPERYRALRVCRREPGGVCGKGEGPCGGPPDPCDGPAEPAANHVLLNALRRPRFCPRQVRAHAAREVAPLLRGPAAVSAGIHLRGAPGPARPGAVCTGPAAWCAHRGRPLRGSDPGAGRARPAARGGGGASGDCGLPGCCFASYNGSGRRGGPTGDAHRPVQMSH</sequence>
<feature type="domain" description="O-GlcNAc transferase C-terminal" evidence="14">
    <location>
        <begin position="356"/>
        <end position="509"/>
    </location>
</feature>
<organism evidence="15">
    <name type="scientific">Alexandrium monilatum</name>
    <dbReference type="NCBI Taxonomy" id="311494"/>
    <lineage>
        <taxon>Eukaryota</taxon>
        <taxon>Sar</taxon>
        <taxon>Alveolata</taxon>
        <taxon>Dinophyceae</taxon>
        <taxon>Gonyaulacales</taxon>
        <taxon>Pyrocystaceae</taxon>
        <taxon>Alexandrium</taxon>
    </lineage>
</organism>
<dbReference type="SMART" id="SM00028">
    <property type="entry name" value="TPR"/>
    <property type="match status" value="8"/>
</dbReference>
<dbReference type="InterPro" id="IPR029489">
    <property type="entry name" value="OGT/SEC/SPY_C"/>
</dbReference>
<dbReference type="GO" id="GO:0097363">
    <property type="term" value="F:protein O-acetylglucosaminyltransferase activity"/>
    <property type="evidence" value="ECO:0007669"/>
    <property type="project" value="UniProtKB-EC"/>
</dbReference>
<feature type="repeat" description="TPR" evidence="12">
    <location>
        <begin position="98"/>
        <end position="131"/>
    </location>
</feature>
<feature type="repeat" description="TPR" evidence="12">
    <location>
        <begin position="240"/>
        <end position="273"/>
    </location>
</feature>
<keyword evidence="11" id="KW-0539">Nucleus</keyword>
<reference evidence="15" key="1">
    <citation type="submission" date="2021-01" db="EMBL/GenBank/DDBJ databases">
        <authorList>
            <person name="Corre E."/>
            <person name="Pelletier E."/>
            <person name="Niang G."/>
            <person name="Scheremetjew M."/>
            <person name="Finn R."/>
            <person name="Kale V."/>
            <person name="Holt S."/>
            <person name="Cochrane G."/>
            <person name="Meng A."/>
            <person name="Brown T."/>
            <person name="Cohen L."/>
        </authorList>
    </citation>
    <scope>NUCLEOTIDE SEQUENCE</scope>
    <source>
        <strain evidence="15">CCMP3105</strain>
    </source>
</reference>
<name>A0A7S4PYH9_9DINO</name>
<dbReference type="PANTHER" id="PTHR44835">
    <property type="entry name" value="UDP-N-ACETYLGLUCOSAMINE--PEPTIDE N-ACETYLGLUCOSAMINYLTRANSFERASE SPINDLY-RELATED"/>
    <property type="match status" value="1"/>
</dbReference>
<evidence type="ECO:0000256" key="10">
    <source>
        <dbReference type="ARBA" id="ARBA00022941"/>
    </source>
</evidence>
<feature type="repeat" description="TPR" evidence="12">
    <location>
        <begin position="206"/>
        <end position="239"/>
    </location>
</feature>
<protein>
    <recommendedName>
        <fullName evidence="5">Probable UDP-N-acetylglucosamine--peptide N-acetylglucosaminyltransferase SPINDLY</fullName>
        <ecNumber evidence="4">2.4.1.255</ecNumber>
    </recommendedName>
</protein>
<dbReference type="Pfam" id="PF13844">
    <property type="entry name" value="Glyco_transf_41"/>
    <property type="match status" value="1"/>
</dbReference>
<comment type="subcellular location">
    <subcellularLocation>
        <location evidence="1">Nucleus</location>
    </subcellularLocation>
</comment>
<gene>
    <name evidence="15" type="ORF">AMON00008_LOCUS5259</name>
</gene>
<evidence type="ECO:0000256" key="9">
    <source>
        <dbReference type="ARBA" id="ARBA00022803"/>
    </source>
</evidence>
<dbReference type="Pfam" id="PF00515">
    <property type="entry name" value="TPR_1"/>
    <property type="match status" value="1"/>
</dbReference>
<evidence type="ECO:0000256" key="4">
    <source>
        <dbReference type="ARBA" id="ARBA00011970"/>
    </source>
</evidence>
<dbReference type="PROSITE" id="PS50293">
    <property type="entry name" value="TPR_REGION"/>
    <property type="match status" value="3"/>
</dbReference>
<evidence type="ECO:0000256" key="2">
    <source>
        <dbReference type="ARBA" id="ARBA00004922"/>
    </source>
</evidence>
<dbReference type="InterPro" id="IPR011990">
    <property type="entry name" value="TPR-like_helical_dom_sf"/>
</dbReference>
<dbReference type="Pfam" id="PF13432">
    <property type="entry name" value="TPR_16"/>
    <property type="match status" value="1"/>
</dbReference>
<dbReference type="InterPro" id="IPR019734">
    <property type="entry name" value="TPR_rpt"/>
</dbReference>
<evidence type="ECO:0000256" key="11">
    <source>
        <dbReference type="ARBA" id="ARBA00023242"/>
    </source>
</evidence>
<evidence type="ECO:0000313" key="15">
    <source>
        <dbReference type="EMBL" id="CAE4565640.1"/>
    </source>
</evidence>
<dbReference type="GO" id="GO:0009740">
    <property type="term" value="P:gibberellic acid mediated signaling pathway"/>
    <property type="evidence" value="ECO:0007669"/>
    <property type="project" value="UniProtKB-KW"/>
</dbReference>
<feature type="compositionally biased region" description="Low complexity" evidence="13">
    <location>
        <begin position="783"/>
        <end position="795"/>
    </location>
</feature>
<keyword evidence="6" id="KW-0328">Glycosyltransferase</keyword>
<evidence type="ECO:0000259" key="14">
    <source>
        <dbReference type="Pfam" id="PF13844"/>
    </source>
</evidence>
<evidence type="ECO:0000256" key="1">
    <source>
        <dbReference type="ARBA" id="ARBA00004123"/>
    </source>
</evidence>
<keyword evidence="7" id="KW-0808">Transferase</keyword>
<feature type="repeat" description="TPR" evidence="12">
    <location>
        <begin position="30"/>
        <end position="63"/>
    </location>
</feature>
<dbReference type="PROSITE" id="PS50005">
    <property type="entry name" value="TPR"/>
    <property type="match status" value="7"/>
</dbReference>
<dbReference type="InterPro" id="IPR006597">
    <property type="entry name" value="Sel1-like"/>
</dbReference>
<feature type="region of interest" description="Disordered" evidence="13">
    <location>
        <begin position="780"/>
        <end position="801"/>
    </location>
</feature>
<dbReference type="Pfam" id="PF13424">
    <property type="entry name" value="TPR_12"/>
    <property type="match status" value="1"/>
</dbReference>
<keyword evidence="8" id="KW-0677">Repeat</keyword>
<accession>A0A7S4PYH9</accession>
<dbReference type="SUPFAM" id="SSF48452">
    <property type="entry name" value="TPR-like"/>
    <property type="match status" value="1"/>
</dbReference>